<gene>
    <name evidence="4" type="ORF">GCM10007977_000150</name>
</gene>
<accession>A0A917SXM6</accession>
<dbReference type="AlphaFoldDB" id="A0A917SXM6"/>
<dbReference type="Gene3D" id="1.10.10.10">
    <property type="entry name" value="Winged helix-like DNA-binding domain superfamily/Winged helix DNA-binding domain"/>
    <property type="match status" value="1"/>
</dbReference>
<keyword evidence="5" id="KW-1185">Reference proteome</keyword>
<dbReference type="Pfam" id="PF13191">
    <property type="entry name" value="AAA_16"/>
    <property type="match status" value="1"/>
</dbReference>
<dbReference type="InterPro" id="IPR027417">
    <property type="entry name" value="P-loop_NTPase"/>
</dbReference>
<dbReference type="GO" id="GO:0006355">
    <property type="term" value="P:regulation of DNA-templated transcription"/>
    <property type="evidence" value="ECO:0007669"/>
    <property type="project" value="InterPro"/>
</dbReference>
<dbReference type="InterPro" id="IPR036388">
    <property type="entry name" value="WH-like_DNA-bd_sf"/>
</dbReference>
<keyword evidence="1" id="KW-0547">Nucleotide-binding</keyword>
<dbReference type="InterPro" id="IPR041664">
    <property type="entry name" value="AAA_16"/>
</dbReference>
<dbReference type="PROSITE" id="PS50043">
    <property type="entry name" value="HTH_LUXR_2"/>
    <property type="match status" value="1"/>
</dbReference>
<dbReference type="Gene3D" id="1.25.40.10">
    <property type="entry name" value="Tetratricopeptide repeat domain"/>
    <property type="match status" value="1"/>
</dbReference>
<dbReference type="SUPFAM" id="SSF48452">
    <property type="entry name" value="TPR-like"/>
    <property type="match status" value="2"/>
</dbReference>
<dbReference type="CDD" id="cd06170">
    <property type="entry name" value="LuxR_C_like"/>
    <property type="match status" value="1"/>
</dbReference>
<dbReference type="Pfam" id="PF00196">
    <property type="entry name" value="GerE"/>
    <property type="match status" value="1"/>
</dbReference>
<dbReference type="PANTHER" id="PTHR16305:SF35">
    <property type="entry name" value="TRANSCRIPTIONAL ACTIVATOR DOMAIN"/>
    <property type="match status" value="1"/>
</dbReference>
<dbReference type="GO" id="GO:0003677">
    <property type="term" value="F:DNA binding"/>
    <property type="evidence" value="ECO:0007669"/>
    <property type="project" value="InterPro"/>
</dbReference>
<sequence length="901" mass="95934">MPARARVGPGRLESESLLGQVTVGAVRSISVDLLERAAALDELDAGLTGLSSRGGVVLLAGEAGIGKSALVKRFRRRRSAQADFLMGSCDPLLTPRALGPVYDIGREAGGRLSESLASGRRETIFAALLGHLALAARRQVVVVEDAHWADEATLDLLVFLGRRIEHTPALLLVTYRDDELGADHPLLTVIGRLPADAVRRIRLEPLSEAAVAEMARRVGRPDAGLRALTGGNPLLLTEVLAAADSEVPHTVRDLVLARLAGLPRPAREAVQLVSVVPNRVEPWLLETAARPATAGVEAGVASGLLVMDAERIGFRHELLRRAVEGSLSVLERRRLNRQVLAALADSGEPVDAARLAHHAREAGDVDAVLRYAPEAARQAAAVAAHREAVSQYRAALAHADRLPVPARADLLEGYSVEAYLSGLADVAVAARQSAVTLREAAGDRERVGEGLRWLSRLHWWAGNRRDAESAAARAIAVLEALPAGRQLALAYSNQSQLDMLASRSELAMHWAGQALTLARELNDVEASTHALTNIGSARLQRDDPGGRVELEEAFQLAVAAGLEDHAARAIGNLATIGAEVRHLDRARQDLDRALAFVQQHELAGWVQHVLGHRARFRLDLGDWAGAEQDARAALTERVSGGGRFVDALVPLGLVQARRGDPAAAATLQEATERAFATSELQWIAPVAAARAEHAWLSGDDGRAVEEVAAVYPMAEQARHPWFGGELALWSRMAGGPPLTPALMAAPHRLLLAGDWRGAAEAWHGLGWPYHRALALMSGDDDDARMQALALLDGLGARQTALRLRRELRRRGTLRIPAGPTRATAANPAGLSNRQVEVLRLLVEGLTDAEIAARLCISPKTVGHHVSALLSKLGAGTRHQAAAVARGLGVTPAGTGEAKPGN</sequence>
<dbReference type="GO" id="GO:0005524">
    <property type="term" value="F:ATP binding"/>
    <property type="evidence" value="ECO:0007669"/>
    <property type="project" value="UniProtKB-KW"/>
</dbReference>
<dbReference type="PRINTS" id="PR00038">
    <property type="entry name" value="HTHLUXR"/>
</dbReference>
<evidence type="ECO:0000259" key="3">
    <source>
        <dbReference type="PROSITE" id="PS50043"/>
    </source>
</evidence>
<dbReference type="PANTHER" id="PTHR16305">
    <property type="entry name" value="TESTICULAR SOLUBLE ADENYLYL CYCLASE"/>
    <property type="match status" value="1"/>
</dbReference>
<dbReference type="SUPFAM" id="SSF46894">
    <property type="entry name" value="C-terminal effector domain of the bipartite response regulators"/>
    <property type="match status" value="1"/>
</dbReference>
<proteinExistence type="predicted"/>
<organism evidence="4 5">
    <name type="scientific">Dactylosporangium sucinum</name>
    <dbReference type="NCBI Taxonomy" id="1424081"/>
    <lineage>
        <taxon>Bacteria</taxon>
        <taxon>Bacillati</taxon>
        <taxon>Actinomycetota</taxon>
        <taxon>Actinomycetes</taxon>
        <taxon>Micromonosporales</taxon>
        <taxon>Micromonosporaceae</taxon>
        <taxon>Dactylosporangium</taxon>
    </lineage>
</organism>
<dbReference type="EMBL" id="BMPI01000001">
    <property type="protein sequence ID" value="GGM02742.1"/>
    <property type="molecule type" value="Genomic_DNA"/>
</dbReference>
<dbReference type="GO" id="GO:0004016">
    <property type="term" value="F:adenylate cyclase activity"/>
    <property type="evidence" value="ECO:0007669"/>
    <property type="project" value="TreeGrafter"/>
</dbReference>
<keyword evidence="2" id="KW-0067">ATP-binding</keyword>
<dbReference type="SMART" id="SM00421">
    <property type="entry name" value="HTH_LUXR"/>
    <property type="match status" value="1"/>
</dbReference>
<evidence type="ECO:0000313" key="5">
    <source>
        <dbReference type="Proteomes" id="UP000642070"/>
    </source>
</evidence>
<dbReference type="GO" id="GO:0005737">
    <property type="term" value="C:cytoplasm"/>
    <property type="evidence" value="ECO:0007669"/>
    <property type="project" value="TreeGrafter"/>
</dbReference>
<dbReference type="SUPFAM" id="SSF52540">
    <property type="entry name" value="P-loop containing nucleoside triphosphate hydrolases"/>
    <property type="match status" value="1"/>
</dbReference>
<protein>
    <submittedName>
        <fullName evidence="4">LuxR family transcriptional regulator</fullName>
    </submittedName>
</protein>
<evidence type="ECO:0000313" key="4">
    <source>
        <dbReference type="EMBL" id="GGM02742.1"/>
    </source>
</evidence>
<feature type="domain" description="HTH luxR-type" evidence="3">
    <location>
        <begin position="823"/>
        <end position="888"/>
    </location>
</feature>
<dbReference type="InterPro" id="IPR016032">
    <property type="entry name" value="Sig_transdc_resp-reg_C-effctor"/>
</dbReference>
<dbReference type="InterPro" id="IPR000792">
    <property type="entry name" value="Tscrpt_reg_LuxR_C"/>
</dbReference>
<reference evidence="4" key="2">
    <citation type="submission" date="2020-09" db="EMBL/GenBank/DDBJ databases">
        <authorList>
            <person name="Sun Q."/>
            <person name="Ohkuma M."/>
        </authorList>
    </citation>
    <scope>NUCLEOTIDE SEQUENCE</scope>
    <source>
        <strain evidence="4">JCM 19831</strain>
    </source>
</reference>
<evidence type="ECO:0000256" key="2">
    <source>
        <dbReference type="ARBA" id="ARBA00022840"/>
    </source>
</evidence>
<evidence type="ECO:0000256" key="1">
    <source>
        <dbReference type="ARBA" id="ARBA00022741"/>
    </source>
</evidence>
<dbReference type="Proteomes" id="UP000642070">
    <property type="component" value="Unassembled WGS sequence"/>
</dbReference>
<reference evidence="4" key="1">
    <citation type="journal article" date="2014" name="Int. J. Syst. Evol. Microbiol.">
        <title>Complete genome sequence of Corynebacterium casei LMG S-19264T (=DSM 44701T), isolated from a smear-ripened cheese.</title>
        <authorList>
            <consortium name="US DOE Joint Genome Institute (JGI-PGF)"/>
            <person name="Walter F."/>
            <person name="Albersmeier A."/>
            <person name="Kalinowski J."/>
            <person name="Ruckert C."/>
        </authorList>
    </citation>
    <scope>NUCLEOTIDE SEQUENCE</scope>
    <source>
        <strain evidence="4">JCM 19831</strain>
    </source>
</reference>
<comment type="caution">
    <text evidence="4">The sequence shown here is derived from an EMBL/GenBank/DDBJ whole genome shotgun (WGS) entry which is preliminary data.</text>
</comment>
<dbReference type="InterPro" id="IPR011990">
    <property type="entry name" value="TPR-like_helical_dom_sf"/>
</dbReference>
<name>A0A917SXM6_9ACTN</name>